<sequence>MAELSRHFVLIYEVELMEFGDESEFVSELER</sequence>
<proteinExistence type="predicted"/>
<evidence type="ECO:0000313" key="2">
    <source>
        <dbReference type="Proteomes" id="UP001234495"/>
    </source>
</evidence>
<gene>
    <name evidence="1" type="ORF">J2S19_004883</name>
</gene>
<keyword evidence="2" id="KW-1185">Reference proteome</keyword>
<protein>
    <submittedName>
        <fullName evidence="1">Uncharacterized protein</fullName>
    </submittedName>
</protein>
<name>A0ABT9ZML7_9BACI</name>
<dbReference type="Proteomes" id="UP001234495">
    <property type="component" value="Unassembled WGS sequence"/>
</dbReference>
<reference evidence="1 2" key="1">
    <citation type="submission" date="2023-07" db="EMBL/GenBank/DDBJ databases">
        <title>Genomic Encyclopedia of Type Strains, Phase IV (KMG-IV): sequencing the most valuable type-strain genomes for metagenomic binning, comparative biology and taxonomic classification.</title>
        <authorList>
            <person name="Goeker M."/>
        </authorList>
    </citation>
    <scope>NUCLEOTIDE SEQUENCE [LARGE SCALE GENOMIC DNA]</scope>
    <source>
        <strain evidence="1 2">DSM 29005</strain>
    </source>
</reference>
<accession>A0ABT9ZML7</accession>
<organism evidence="1 2">
    <name type="scientific">Metabacillus malikii</name>
    <dbReference type="NCBI Taxonomy" id="1504265"/>
    <lineage>
        <taxon>Bacteria</taxon>
        <taxon>Bacillati</taxon>
        <taxon>Bacillota</taxon>
        <taxon>Bacilli</taxon>
        <taxon>Bacillales</taxon>
        <taxon>Bacillaceae</taxon>
        <taxon>Metabacillus</taxon>
    </lineage>
</organism>
<comment type="caution">
    <text evidence="1">The sequence shown here is derived from an EMBL/GenBank/DDBJ whole genome shotgun (WGS) entry which is preliminary data.</text>
</comment>
<evidence type="ECO:0000313" key="1">
    <source>
        <dbReference type="EMBL" id="MDQ0233536.1"/>
    </source>
</evidence>
<dbReference type="EMBL" id="JAUSUD010000045">
    <property type="protein sequence ID" value="MDQ0233536.1"/>
    <property type="molecule type" value="Genomic_DNA"/>
</dbReference>